<feature type="binding site" evidence="16">
    <location>
        <position position="441"/>
    </location>
    <ligand>
        <name>ATP</name>
        <dbReference type="ChEBI" id="CHEBI:30616"/>
    </ligand>
</feature>
<dbReference type="Gene3D" id="3.30.1490.80">
    <property type="match status" value="1"/>
</dbReference>
<dbReference type="PIRSF" id="PIRSF001558">
    <property type="entry name" value="GSHase"/>
    <property type="match status" value="1"/>
</dbReference>
<reference evidence="19 20" key="1">
    <citation type="submission" date="2017-12" db="EMBL/GenBank/DDBJ databases">
        <title>Hemimetabolous genomes reveal molecular basis of termite eusociality.</title>
        <authorList>
            <person name="Harrison M.C."/>
            <person name="Jongepier E."/>
            <person name="Robertson H.M."/>
            <person name="Arning N."/>
            <person name="Bitard-Feildel T."/>
            <person name="Chao H."/>
            <person name="Childers C.P."/>
            <person name="Dinh H."/>
            <person name="Doddapaneni H."/>
            <person name="Dugan S."/>
            <person name="Gowin J."/>
            <person name="Greiner C."/>
            <person name="Han Y."/>
            <person name="Hu H."/>
            <person name="Hughes D.S.T."/>
            <person name="Huylmans A.-K."/>
            <person name="Kemena C."/>
            <person name="Kremer L.P.M."/>
            <person name="Lee S.L."/>
            <person name="Lopez-Ezquerra A."/>
            <person name="Mallet L."/>
            <person name="Monroy-Kuhn J.M."/>
            <person name="Moser A."/>
            <person name="Murali S.C."/>
            <person name="Muzny D.M."/>
            <person name="Otani S."/>
            <person name="Piulachs M.-D."/>
            <person name="Poelchau M."/>
            <person name="Qu J."/>
            <person name="Schaub F."/>
            <person name="Wada-Katsumata A."/>
            <person name="Worley K.C."/>
            <person name="Xie Q."/>
            <person name="Ylla G."/>
            <person name="Poulsen M."/>
            <person name="Gibbs R.A."/>
            <person name="Schal C."/>
            <person name="Richards S."/>
            <person name="Belles X."/>
            <person name="Korb J."/>
            <person name="Bornberg-Bauer E."/>
        </authorList>
    </citation>
    <scope>NUCLEOTIDE SEQUENCE [LARGE SCALE GENOMIC DNA]</scope>
    <source>
        <tissue evidence="19">Whole body</tissue>
    </source>
</reference>
<dbReference type="STRING" id="105785.A0A2J7QQS8"/>
<gene>
    <name evidence="19" type="ORF">B7P43_G03201</name>
</gene>
<comment type="function">
    <text evidence="14">Catalyzes the production of glutathione from gamma-glutamylcysteine and glycine in an ATP-dependent manner. Glutathione (gamma-glutamylcysteinylglycine, GSH) is the most abundant intracellular thiol in living aerobic cells and is required for numerous processes including the protection of cells against oxidative damage, amino acid transport, the detoxification of foreign compounds, the maintenance of protein sulfhydryl groups in a reduced state and acts as a cofactor for a number of enzymes. Participates in ophthalmate biosynthesis in hepatocytes.</text>
</comment>
<dbReference type="Gene3D" id="1.10.1080.10">
    <property type="entry name" value="Glutathione Synthetase, Chain A, domain 3"/>
    <property type="match status" value="1"/>
</dbReference>
<evidence type="ECO:0000256" key="5">
    <source>
        <dbReference type="ARBA" id="ARBA00020821"/>
    </source>
</evidence>
<comment type="similarity">
    <text evidence="2 15">Belongs to the eukaryotic GSH synthase family.</text>
</comment>
<proteinExistence type="inferred from homology"/>
<dbReference type="AlphaFoldDB" id="A0A2J7QQS8"/>
<dbReference type="FunFam" id="3.40.50.1760:FF:000001">
    <property type="entry name" value="Glutathione synthetase"/>
    <property type="match status" value="1"/>
</dbReference>
<dbReference type="GO" id="GO:0043295">
    <property type="term" value="F:glutathione binding"/>
    <property type="evidence" value="ECO:0007669"/>
    <property type="project" value="UniProtKB-UniRule"/>
</dbReference>
<feature type="binding site" evidence="17">
    <location>
        <position position="194"/>
    </location>
    <ligand>
        <name>Mg(2+)</name>
        <dbReference type="ChEBI" id="CHEBI:18420"/>
    </ligand>
</feature>
<feature type="binding site" evidence="16">
    <location>
        <position position="468"/>
    </location>
    <ligand>
        <name>ATP</name>
        <dbReference type="ChEBI" id="CHEBI:30616"/>
    </ligand>
</feature>
<accession>A0A2J7QQS8</accession>
<comment type="pathway">
    <text evidence="1 15">Sulfur metabolism; glutathione biosynthesis; glutathione from L-cysteine and L-glutamate: step 2/2.</text>
</comment>
<evidence type="ECO:0000259" key="18">
    <source>
        <dbReference type="Pfam" id="PF03199"/>
    </source>
</evidence>
<dbReference type="EMBL" id="NEVH01012083">
    <property type="protein sequence ID" value="PNF30932.1"/>
    <property type="molecule type" value="Genomic_DNA"/>
</dbReference>
<dbReference type="FunFam" id="1.10.1080.10:FF:000011">
    <property type="entry name" value="Glutathione synthetase"/>
    <property type="match status" value="1"/>
</dbReference>
<dbReference type="InterPro" id="IPR016185">
    <property type="entry name" value="PreATP-grasp_dom_sf"/>
</dbReference>
<feature type="binding site" evidence="16">
    <location>
        <position position="466"/>
    </location>
    <ligand>
        <name>substrate</name>
    </ligand>
</feature>
<keyword evidence="10 15" id="KW-0067">ATP-binding</keyword>
<evidence type="ECO:0000256" key="16">
    <source>
        <dbReference type="PIRSR" id="PIRSR001558-1"/>
    </source>
</evidence>
<evidence type="ECO:0000256" key="7">
    <source>
        <dbReference type="ARBA" id="ARBA00022684"/>
    </source>
</evidence>
<feature type="domain" description="Glutathione synthase substrate-binding" evidence="18">
    <location>
        <begin position="216"/>
        <end position="317"/>
    </location>
</feature>
<dbReference type="Gene3D" id="3.40.50.1760">
    <property type="entry name" value="Glutathione synthase, substrate-binding domain superfamily, eukaryotic"/>
    <property type="match status" value="1"/>
</dbReference>
<evidence type="ECO:0000256" key="13">
    <source>
        <dbReference type="ARBA" id="ARBA00052123"/>
    </source>
</evidence>
<dbReference type="EC" id="6.3.2.3" evidence="4 15"/>
<keyword evidence="11 15" id="KW-0460">Magnesium</keyword>
<dbReference type="OrthoDB" id="2020073at2759"/>
<dbReference type="InterPro" id="IPR014042">
    <property type="entry name" value="Glutathione_synthase_a-hlx"/>
</dbReference>
<evidence type="ECO:0000256" key="15">
    <source>
        <dbReference type="PIRNR" id="PIRNR001558"/>
    </source>
</evidence>
<evidence type="ECO:0000256" key="9">
    <source>
        <dbReference type="ARBA" id="ARBA00022741"/>
    </source>
</evidence>
<dbReference type="Pfam" id="PF03917">
    <property type="entry name" value="GSH_synth_ATP"/>
    <property type="match status" value="1"/>
</dbReference>
<dbReference type="InterPro" id="IPR004887">
    <property type="entry name" value="GSH_synth_subst-bd"/>
</dbReference>
<dbReference type="PANTHER" id="PTHR11130:SF0">
    <property type="entry name" value="GLUTATHIONE SYNTHETASE"/>
    <property type="match status" value="1"/>
</dbReference>
<dbReference type="InterPro" id="IPR037013">
    <property type="entry name" value="GSH-S_sub-bd_sf"/>
</dbReference>
<protein>
    <recommendedName>
        <fullName evidence="5 15">Glutathione synthetase</fullName>
        <shortName evidence="15">GSH-S</shortName>
        <ecNumber evidence="4 15">6.3.2.3</ecNumber>
    </recommendedName>
</protein>
<dbReference type="InterPro" id="IPR014709">
    <property type="entry name" value="Glutathione_synthase_C_euk"/>
</dbReference>
<feature type="binding site" evidence="16">
    <location>
        <position position="389"/>
    </location>
    <ligand>
        <name>ATP</name>
        <dbReference type="ChEBI" id="CHEBI:30616"/>
    </ligand>
</feature>
<evidence type="ECO:0000256" key="8">
    <source>
        <dbReference type="ARBA" id="ARBA00022723"/>
    </source>
</evidence>
<feature type="binding site" evidence="17">
    <location>
        <position position="382"/>
    </location>
    <ligand>
        <name>Mg(2+)</name>
        <dbReference type="ChEBI" id="CHEBI:18420"/>
    </ligand>
</feature>
<evidence type="ECO:0000313" key="20">
    <source>
        <dbReference type="Proteomes" id="UP000235965"/>
    </source>
</evidence>
<keyword evidence="7 15" id="KW-0317">Glutathione biosynthesis</keyword>
<feature type="binding site" evidence="16">
    <location>
        <position position="474"/>
    </location>
    <ligand>
        <name>ATP</name>
        <dbReference type="ChEBI" id="CHEBI:30616"/>
    </ligand>
</feature>
<keyword evidence="8 15" id="KW-0479">Metal-binding</keyword>
<dbReference type="Gene3D" id="3.30.1490.50">
    <property type="match status" value="1"/>
</dbReference>
<keyword evidence="20" id="KW-1185">Reference proteome</keyword>
<organism evidence="19 20">
    <name type="scientific">Cryptotermes secundus</name>
    <dbReference type="NCBI Taxonomy" id="105785"/>
    <lineage>
        <taxon>Eukaryota</taxon>
        <taxon>Metazoa</taxon>
        <taxon>Ecdysozoa</taxon>
        <taxon>Arthropoda</taxon>
        <taxon>Hexapoda</taxon>
        <taxon>Insecta</taxon>
        <taxon>Pterygota</taxon>
        <taxon>Neoptera</taxon>
        <taxon>Polyneoptera</taxon>
        <taxon>Dictyoptera</taxon>
        <taxon>Blattodea</taxon>
        <taxon>Blattoidea</taxon>
        <taxon>Termitoidae</taxon>
        <taxon>Kalotermitidae</taxon>
        <taxon>Cryptotermitinae</taxon>
        <taxon>Cryptotermes</taxon>
    </lineage>
</organism>
<dbReference type="UniPathway" id="UPA00142">
    <property type="reaction ID" value="UER00210"/>
</dbReference>
<dbReference type="FunFam" id="3.30.1490.50:FF:000001">
    <property type="entry name" value="Glutathione synthetase"/>
    <property type="match status" value="1"/>
</dbReference>
<dbReference type="Proteomes" id="UP000235965">
    <property type="component" value="Unassembled WGS sequence"/>
</dbReference>
<comment type="subunit">
    <text evidence="3">Homodimer.</text>
</comment>
<evidence type="ECO:0000256" key="11">
    <source>
        <dbReference type="ARBA" id="ARBA00022842"/>
    </source>
</evidence>
<keyword evidence="9 15" id="KW-0547">Nucleotide-binding</keyword>
<dbReference type="InParanoid" id="A0A2J7QQS8"/>
<feature type="binding site" evidence="16">
    <location>
        <position position="320"/>
    </location>
    <ligand>
        <name>ATP</name>
        <dbReference type="ChEBI" id="CHEBI:30616"/>
    </ligand>
</feature>
<comment type="caution">
    <text evidence="19">The sequence shown here is derived from an EMBL/GenBank/DDBJ whole genome shotgun (WGS) entry which is preliminary data.</text>
</comment>
<dbReference type="Pfam" id="PF03199">
    <property type="entry name" value="GSH_synthase"/>
    <property type="match status" value="1"/>
</dbReference>
<dbReference type="FunCoup" id="A0A2J7QQS8">
    <property type="interactions" value="1373"/>
</dbReference>
<dbReference type="GO" id="GO:0004363">
    <property type="term" value="F:glutathione synthase activity"/>
    <property type="evidence" value="ECO:0007669"/>
    <property type="project" value="UniProtKB-UniRule"/>
</dbReference>
<sequence>MTTNRLEPCIKLPLENEILEDIVDKAKDWALMHGAGMRSKVNFSKDSLQFAPFILLPSTFPREEFNKATEIQIILNELIHKVAHDYGFLSSSLKSTVEVDEFTSRLFKIYETVHNEGTAQPVCLGLIRSDIMLESQCTENACCTVTGPYCCWKQVEVNTIASGFGWLGPASASIHRYVLQELGHGDKIKNVPVNTALEGLCGGMLEAWKIYGDPNAVILFVIENITYNICDQRFHEFEIRRQNRMVVVIRRTLTQIADTAKLGKNKELSIDGLSVAVVYFRSGYEPAQYPSSKEWAARLMIERSLAIKCPSIHYHLAGTKKVQQTLATPGVLEKFLTDPAKVDAVKEIFTGLYSLDLDEDGNRAAEMAIMKPECYVLKPQREGGGNNVYGEKVREVLQSMTDSQERTAWILMERIIPPVQKGYMIRPGGPEVPQLVDLVSELGIFGVIIGNASTVIANRQVGHMLRTKLSSADEGGVAAGSGALDSPYLID</sequence>
<dbReference type="FunFam" id="3.30.1490.80:FF:000009">
    <property type="entry name" value="Glutathione synthetase"/>
    <property type="match status" value="1"/>
</dbReference>
<dbReference type="GO" id="GO:0005829">
    <property type="term" value="C:cytosol"/>
    <property type="evidence" value="ECO:0007669"/>
    <property type="project" value="TreeGrafter"/>
</dbReference>
<evidence type="ECO:0000256" key="3">
    <source>
        <dbReference type="ARBA" id="ARBA00011738"/>
    </source>
</evidence>
<evidence type="ECO:0000256" key="17">
    <source>
        <dbReference type="PIRSR" id="PIRSR001558-2"/>
    </source>
</evidence>
<evidence type="ECO:0000256" key="1">
    <source>
        <dbReference type="ARBA" id="ARBA00004965"/>
    </source>
</evidence>
<evidence type="ECO:0000256" key="12">
    <source>
        <dbReference type="ARBA" id="ARBA00048871"/>
    </source>
</evidence>
<evidence type="ECO:0000256" key="2">
    <source>
        <dbReference type="ARBA" id="ARBA00010385"/>
    </source>
</evidence>
<feature type="binding site" evidence="16">
    <location>
        <position position="232"/>
    </location>
    <ligand>
        <name>substrate</name>
    </ligand>
</feature>
<keyword evidence="6 15" id="KW-0436">Ligase</keyword>
<comment type="catalytic activity">
    <reaction evidence="13">
        <text>gamma-L-glutamyl-(2S)-2-aminobutanoate + glycine + ATP = ophthalmate + ADP + phosphate + H(+)</text>
        <dbReference type="Rhea" id="RHEA:72075"/>
        <dbReference type="ChEBI" id="CHEBI:15378"/>
        <dbReference type="ChEBI" id="CHEBI:30616"/>
        <dbReference type="ChEBI" id="CHEBI:43474"/>
        <dbReference type="ChEBI" id="CHEBI:57305"/>
        <dbReference type="ChEBI" id="CHEBI:189406"/>
        <dbReference type="ChEBI" id="CHEBI:189750"/>
        <dbReference type="ChEBI" id="CHEBI:456216"/>
    </reaction>
    <physiologicalReaction direction="left-to-right" evidence="13">
        <dbReference type="Rhea" id="RHEA:72076"/>
    </physiologicalReaction>
</comment>
<evidence type="ECO:0000256" key="14">
    <source>
        <dbReference type="ARBA" id="ARBA00059746"/>
    </source>
</evidence>
<evidence type="ECO:0000313" key="19">
    <source>
        <dbReference type="EMBL" id="PNF30932.1"/>
    </source>
</evidence>
<evidence type="ECO:0000256" key="6">
    <source>
        <dbReference type="ARBA" id="ARBA00022598"/>
    </source>
</evidence>
<dbReference type="GO" id="GO:0000287">
    <property type="term" value="F:magnesium ion binding"/>
    <property type="evidence" value="ECO:0007669"/>
    <property type="project" value="UniProtKB-UniRule"/>
</dbReference>
<comment type="catalytic activity">
    <reaction evidence="12">
        <text>gamma-L-glutamyl-L-cysteine + glycine + ATP = glutathione + ADP + phosphate + H(+)</text>
        <dbReference type="Rhea" id="RHEA:13557"/>
        <dbReference type="ChEBI" id="CHEBI:15378"/>
        <dbReference type="ChEBI" id="CHEBI:30616"/>
        <dbReference type="ChEBI" id="CHEBI:43474"/>
        <dbReference type="ChEBI" id="CHEBI:57305"/>
        <dbReference type="ChEBI" id="CHEBI:57925"/>
        <dbReference type="ChEBI" id="CHEBI:58173"/>
        <dbReference type="ChEBI" id="CHEBI:456216"/>
        <dbReference type="EC" id="6.3.2.3"/>
    </reaction>
    <physiologicalReaction direction="left-to-right" evidence="12">
        <dbReference type="Rhea" id="RHEA:13558"/>
    </physiologicalReaction>
</comment>
<name>A0A2J7QQS8_9NEOP</name>
<dbReference type="PANTHER" id="PTHR11130">
    <property type="entry name" value="GLUTATHIONE SYNTHETASE"/>
    <property type="match status" value="1"/>
</dbReference>
<dbReference type="NCBIfam" id="TIGR01986">
    <property type="entry name" value="glut_syn_euk"/>
    <property type="match status" value="1"/>
</dbReference>
<dbReference type="Gene3D" id="3.30.470.20">
    <property type="entry name" value="ATP-grasp fold, B domain"/>
    <property type="match status" value="1"/>
</dbReference>
<dbReference type="GO" id="GO:0005524">
    <property type="term" value="F:ATP binding"/>
    <property type="evidence" value="ECO:0007669"/>
    <property type="project" value="UniProtKB-UniRule"/>
</dbReference>
<dbReference type="SUPFAM" id="SSF56059">
    <property type="entry name" value="Glutathione synthetase ATP-binding domain-like"/>
    <property type="match status" value="1"/>
</dbReference>
<feature type="binding site" evidence="16">
    <location>
        <begin position="412"/>
        <end position="415"/>
    </location>
    <ligand>
        <name>ATP</name>
        <dbReference type="ChEBI" id="CHEBI:30616"/>
    </ligand>
</feature>
<feature type="binding site" evidence="16">
    <location>
        <begin position="378"/>
        <end position="387"/>
    </location>
    <ligand>
        <name>ATP</name>
        <dbReference type="ChEBI" id="CHEBI:30616"/>
    </ligand>
</feature>
<evidence type="ECO:0000256" key="10">
    <source>
        <dbReference type="ARBA" id="ARBA00022840"/>
    </source>
</evidence>
<dbReference type="InterPro" id="IPR014049">
    <property type="entry name" value="Glutathione_synthase_N_euk"/>
</dbReference>
<comment type="cofactor">
    <cofactor evidence="15 17">
        <name>Mg(2+)</name>
        <dbReference type="ChEBI" id="CHEBI:18420"/>
    </cofactor>
    <text evidence="15 17">Binds 1 Mg(2+) ion per subunit.</text>
</comment>
<evidence type="ECO:0000256" key="4">
    <source>
        <dbReference type="ARBA" id="ARBA00012214"/>
    </source>
</evidence>
<dbReference type="InterPro" id="IPR005615">
    <property type="entry name" value="Glutathione_synthase"/>
</dbReference>
<dbReference type="SUPFAM" id="SSF52440">
    <property type="entry name" value="PreATP-grasp domain"/>
    <property type="match status" value="1"/>
</dbReference>